<proteinExistence type="predicted"/>
<dbReference type="GO" id="GO:0003676">
    <property type="term" value="F:nucleic acid binding"/>
    <property type="evidence" value="ECO:0007669"/>
    <property type="project" value="InterPro"/>
</dbReference>
<keyword evidence="2" id="KW-1185">Reference proteome</keyword>
<dbReference type="PANTHER" id="PTHR46060">
    <property type="entry name" value="MARINER MOS1 TRANSPOSASE-LIKE PROTEIN"/>
    <property type="match status" value="1"/>
</dbReference>
<dbReference type="InterPro" id="IPR052709">
    <property type="entry name" value="Transposase-MT_Hybrid"/>
</dbReference>
<dbReference type="InterPro" id="IPR036397">
    <property type="entry name" value="RNaseH_sf"/>
</dbReference>
<name>A0A182VT42_9DIPT</name>
<evidence type="ECO:0000313" key="1">
    <source>
        <dbReference type="EnsemblMetazoa" id="AMIN001232-PA"/>
    </source>
</evidence>
<accession>A0A182VT42</accession>
<dbReference type="Gene3D" id="3.30.420.10">
    <property type="entry name" value="Ribonuclease H-like superfamily/Ribonuclease H"/>
    <property type="match status" value="1"/>
</dbReference>
<protein>
    <submittedName>
        <fullName evidence="1">DDE_3 domain-containing protein</fullName>
    </submittedName>
</protein>
<dbReference type="VEuPathDB" id="VectorBase:AMIN001232"/>
<dbReference type="Proteomes" id="UP000075920">
    <property type="component" value="Unassembled WGS sequence"/>
</dbReference>
<reference evidence="1" key="2">
    <citation type="submission" date="2020-05" db="UniProtKB">
        <authorList>
            <consortium name="EnsemblMetazoa"/>
        </authorList>
    </citation>
    <scope>IDENTIFICATION</scope>
    <source>
        <strain evidence="1">MINIMUS1</strain>
    </source>
</reference>
<dbReference type="EnsemblMetazoa" id="AMIN001232-RA">
    <property type="protein sequence ID" value="AMIN001232-PA"/>
    <property type="gene ID" value="AMIN001232"/>
</dbReference>
<evidence type="ECO:0000313" key="2">
    <source>
        <dbReference type="Proteomes" id="UP000075920"/>
    </source>
</evidence>
<organism evidence="1 2">
    <name type="scientific">Anopheles minimus</name>
    <dbReference type="NCBI Taxonomy" id="112268"/>
    <lineage>
        <taxon>Eukaryota</taxon>
        <taxon>Metazoa</taxon>
        <taxon>Ecdysozoa</taxon>
        <taxon>Arthropoda</taxon>
        <taxon>Hexapoda</taxon>
        <taxon>Insecta</taxon>
        <taxon>Pterygota</taxon>
        <taxon>Neoptera</taxon>
        <taxon>Endopterygota</taxon>
        <taxon>Diptera</taxon>
        <taxon>Nematocera</taxon>
        <taxon>Culicoidea</taxon>
        <taxon>Culicidae</taxon>
        <taxon>Anophelinae</taxon>
        <taxon>Anopheles</taxon>
    </lineage>
</organism>
<dbReference type="AlphaFoldDB" id="A0A182VT42"/>
<reference evidence="2" key="1">
    <citation type="submission" date="2013-03" db="EMBL/GenBank/DDBJ databases">
        <title>The Genome Sequence of Anopheles minimus MINIMUS1.</title>
        <authorList>
            <consortium name="The Broad Institute Genomics Platform"/>
            <person name="Neafsey D.E."/>
            <person name="Walton C."/>
            <person name="Walker B."/>
            <person name="Young S.K."/>
            <person name="Zeng Q."/>
            <person name="Gargeya S."/>
            <person name="Fitzgerald M."/>
            <person name="Haas B."/>
            <person name="Abouelleil A."/>
            <person name="Allen A.W."/>
            <person name="Alvarado L."/>
            <person name="Arachchi H.M."/>
            <person name="Berlin A.M."/>
            <person name="Chapman S.B."/>
            <person name="Gainer-Dewar J."/>
            <person name="Goldberg J."/>
            <person name="Griggs A."/>
            <person name="Gujja S."/>
            <person name="Hansen M."/>
            <person name="Howarth C."/>
            <person name="Imamovic A."/>
            <person name="Ireland A."/>
            <person name="Larimer J."/>
            <person name="McCowan C."/>
            <person name="Murphy C."/>
            <person name="Pearson M."/>
            <person name="Poon T.W."/>
            <person name="Priest M."/>
            <person name="Roberts A."/>
            <person name="Saif S."/>
            <person name="Shea T."/>
            <person name="Sisk P."/>
            <person name="Sykes S."/>
            <person name="Wortman J."/>
            <person name="Nusbaum C."/>
            <person name="Birren B."/>
        </authorList>
    </citation>
    <scope>NUCLEOTIDE SEQUENCE [LARGE SCALE GENOMIC DNA]</scope>
    <source>
        <strain evidence="2">MINIMUS1</strain>
    </source>
</reference>
<sequence>MEEATIEIMTTPDEENQQFVENTSWFLHHDNATSHTAIILREFFATTGHIVPQPSYSPDLAPADFWLFNKLKRLLRGHRFDTIEEIEAAATKSVPRLHADTVVSSEPKN</sequence>
<dbReference type="STRING" id="112268.A0A182VT42"/>
<dbReference type="PANTHER" id="PTHR46060:SF1">
    <property type="entry name" value="MARINER MOS1 TRANSPOSASE-LIKE PROTEIN"/>
    <property type="match status" value="1"/>
</dbReference>